<keyword evidence="2" id="KW-0449">Lipoprotein</keyword>
<dbReference type="OrthoDB" id="979116at2"/>
<keyword evidence="3" id="KW-1185">Reference proteome</keyword>
<name>A0A521DII7_SACCC</name>
<sequence length="470" mass="53832">MSEFIPKKNIAQLLFCFILLPAMLSVSSAEAKRKPSWVKQRPSDAQYYIGRAMIKKGDGNINYRTDARNNALKEMSSEIKVNISSNSILRQFENNYQVREEFEASTHQSVQATLEGYEVLSWENKKEYWVMVRLNKDSYALRQKQKLDYAKKMCATYYYEGQKAVEQGDIYEGLLFYTKAIKAIKRHTNDDLSYRDIEGSLNLGSDIFSAVQNAFGKIMLETDQPIYTLQFSKEMKLPLTVKASYYDEWGNKQALSNLPLRYIFTKGEGEITPVGTTNLSGQSTCDITRLISKRKSQQIKAEFDLDSFLEKETEEDKVLLRAFFHDEYLPVAFFNIEVQKSSAFLIISEVVFGTKPANTIFANMIRAELGQSYFNLTDQKDSADFVVTIDADFKNGGERKGSGYSVFVVFADFHMRITDNKSNMEIFADGFNGLRGMQPGNVEYALKNVRQKARQKIIAEIFPKMEKVNL</sequence>
<evidence type="ECO:0000313" key="3">
    <source>
        <dbReference type="Proteomes" id="UP000319040"/>
    </source>
</evidence>
<proteinExistence type="predicted"/>
<dbReference type="EMBL" id="FXTB01000005">
    <property type="protein sequence ID" value="SMO71527.1"/>
    <property type="molecule type" value="Genomic_DNA"/>
</dbReference>
<evidence type="ECO:0000256" key="1">
    <source>
        <dbReference type="SAM" id="SignalP"/>
    </source>
</evidence>
<dbReference type="Gene3D" id="3.10.28.20">
    <property type="entry name" value="Acetamidase/Formamidase-like domains"/>
    <property type="match status" value="1"/>
</dbReference>
<dbReference type="Proteomes" id="UP000319040">
    <property type="component" value="Unassembled WGS sequence"/>
</dbReference>
<feature type="signal peptide" evidence="1">
    <location>
        <begin position="1"/>
        <end position="31"/>
    </location>
</feature>
<gene>
    <name evidence="2" type="ORF">SAMN06265379_105231</name>
</gene>
<dbReference type="AlphaFoldDB" id="A0A521DII7"/>
<reference evidence="2 3" key="1">
    <citation type="submission" date="2017-05" db="EMBL/GenBank/DDBJ databases">
        <authorList>
            <person name="Varghese N."/>
            <person name="Submissions S."/>
        </authorList>
    </citation>
    <scope>NUCLEOTIDE SEQUENCE [LARGE SCALE GENOMIC DNA]</scope>
    <source>
        <strain evidence="2 3">DSM 27040</strain>
    </source>
</reference>
<dbReference type="RefSeq" id="WP_142533678.1">
    <property type="nucleotide sequence ID" value="NZ_FXTB01000005.1"/>
</dbReference>
<protein>
    <submittedName>
        <fullName evidence="2">LPP20 lipoprotein</fullName>
    </submittedName>
</protein>
<evidence type="ECO:0000313" key="2">
    <source>
        <dbReference type="EMBL" id="SMO71527.1"/>
    </source>
</evidence>
<keyword evidence="1" id="KW-0732">Signal</keyword>
<accession>A0A521DII7</accession>
<organism evidence="2 3">
    <name type="scientific">Saccharicrinis carchari</name>
    <dbReference type="NCBI Taxonomy" id="1168039"/>
    <lineage>
        <taxon>Bacteria</taxon>
        <taxon>Pseudomonadati</taxon>
        <taxon>Bacteroidota</taxon>
        <taxon>Bacteroidia</taxon>
        <taxon>Marinilabiliales</taxon>
        <taxon>Marinilabiliaceae</taxon>
        <taxon>Saccharicrinis</taxon>
    </lineage>
</organism>
<feature type="chain" id="PRO_5021942094" evidence="1">
    <location>
        <begin position="32"/>
        <end position="470"/>
    </location>
</feature>